<dbReference type="AlphaFoldDB" id="A0A9N9PCV2"/>
<reference evidence="2" key="1">
    <citation type="submission" date="2021-06" db="EMBL/GenBank/DDBJ databases">
        <authorList>
            <person name="Kallberg Y."/>
            <person name="Tangrot J."/>
            <person name="Rosling A."/>
        </authorList>
    </citation>
    <scope>NUCLEOTIDE SEQUENCE</scope>
    <source>
        <strain evidence="2">MA453B</strain>
    </source>
</reference>
<feature type="non-terminal residue" evidence="2">
    <location>
        <position position="1"/>
    </location>
</feature>
<sequence length="255" mass="28154">ARFAKLEQSDKEKTDLIAKLEWDVSQIKQASVTSQSLISPSIKNHSGEDDSTDSVNLEQTQSAISPEVNSNNISEQTDDTSENAPNSDKKHSLESKTHQNPDLSLDNQNASSTELEKPMPLPLLCNANTVTNGHDREEIIPSPLPSDAKTVTNGHDQNNVYVNSVNISEVFESDDQIVENLIQEMSHDHTQSVISSKNDSTSLDISGPGEISKSCIQNIIPGSAQSLSYLFDKAVKKGQKEILCWYYYSLEFENK</sequence>
<feature type="compositionally biased region" description="Polar residues" evidence="1">
    <location>
        <begin position="53"/>
        <end position="75"/>
    </location>
</feature>
<organism evidence="2 3">
    <name type="scientific">Dentiscutata erythropus</name>
    <dbReference type="NCBI Taxonomy" id="1348616"/>
    <lineage>
        <taxon>Eukaryota</taxon>
        <taxon>Fungi</taxon>
        <taxon>Fungi incertae sedis</taxon>
        <taxon>Mucoromycota</taxon>
        <taxon>Glomeromycotina</taxon>
        <taxon>Glomeromycetes</taxon>
        <taxon>Diversisporales</taxon>
        <taxon>Gigasporaceae</taxon>
        <taxon>Dentiscutata</taxon>
    </lineage>
</organism>
<feature type="compositionally biased region" description="Basic and acidic residues" evidence="1">
    <location>
        <begin position="87"/>
        <end position="99"/>
    </location>
</feature>
<accession>A0A9N9PCV2</accession>
<dbReference type="OrthoDB" id="2415902at2759"/>
<protein>
    <submittedName>
        <fullName evidence="2">7612_t:CDS:1</fullName>
    </submittedName>
</protein>
<evidence type="ECO:0000313" key="3">
    <source>
        <dbReference type="Proteomes" id="UP000789405"/>
    </source>
</evidence>
<dbReference type="EMBL" id="CAJVPY010049006">
    <property type="protein sequence ID" value="CAG8812597.1"/>
    <property type="molecule type" value="Genomic_DNA"/>
</dbReference>
<gene>
    <name evidence="2" type="ORF">DERYTH_LOCUS25659</name>
</gene>
<evidence type="ECO:0000313" key="2">
    <source>
        <dbReference type="EMBL" id="CAG8812597.1"/>
    </source>
</evidence>
<name>A0A9N9PCV2_9GLOM</name>
<feature type="region of interest" description="Disordered" evidence="1">
    <location>
        <begin position="29"/>
        <end position="119"/>
    </location>
</feature>
<keyword evidence="3" id="KW-1185">Reference proteome</keyword>
<evidence type="ECO:0000256" key="1">
    <source>
        <dbReference type="SAM" id="MobiDB-lite"/>
    </source>
</evidence>
<dbReference type="Proteomes" id="UP000789405">
    <property type="component" value="Unassembled WGS sequence"/>
</dbReference>
<proteinExistence type="predicted"/>
<comment type="caution">
    <text evidence="2">The sequence shown here is derived from an EMBL/GenBank/DDBJ whole genome shotgun (WGS) entry which is preliminary data.</text>
</comment>
<feature type="non-terminal residue" evidence="2">
    <location>
        <position position="255"/>
    </location>
</feature>
<feature type="compositionally biased region" description="Polar residues" evidence="1">
    <location>
        <begin position="29"/>
        <end position="44"/>
    </location>
</feature>
<feature type="compositionally biased region" description="Polar residues" evidence="1">
    <location>
        <begin position="100"/>
        <end position="113"/>
    </location>
</feature>